<feature type="transmembrane region" description="Helical" evidence="8">
    <location>
        <begin position="20"/>
        <end position="47"/>
    </location>
</feature>
<feature type="domain" description="ABC3 transporter permease C-terminal" evidence="9">
    <location>
        <begin position="276"/>
        <end position="409"/>
    </location>
</feature>
<evidence type="ECO:0000259" key="10">
    <source>
        <dbReference type="Pfam" id="PF12704"/>
    </source>
</evidence>
<dbReference type="Pfam" id="PF02687">
    <property type="entry name" value="FtsX"/>
    <property type="match status" value="1"/>
</dbReference>
<dbReference type="PANTHER" id="PTHR30489:SF0">
    <property type="entry name" value="LIPOPROTEIN-RELEASING SYSTEM TRANSMEMBRANE PROTEIN LOLE"/>
    <property type="match status" value="1"/>
</dbReference>
<dbReference type="InterPro" id="IPR051447">
    <property type="entry name" value="Lipoprotein-release_system"/>
</dbReference>
<gene>
    <name evidence="11" type="ORF">EGK74_09055</name>
</gene>
<evidence type="ECO:0000256" key="8">
    <source>
        <dbReference type="SAM" id="Phobius"/>
    </source>
</evidence>
<dbReference type="GO" id="GO:0044874">
    <property type="term" value="P:lipoprotein localization to outer membrane"/>
    <property type="evidence" value="ECO:0007669"/>
    <property type="project" value="TreeGrafter"/>
</dbReference>
<protein>
    <submittedName>
        <fullName evidence="11">Lipoprotein-releasing ABC transporter permease subunit</fullName>
    </submittedName>
</protein>
<dbReference type="AlphaFoldDB" id="A0A3N4MQ74"/>
<evidence type="ECO:0000313" key="12">
    <source>
        <dbReference type="Proteomes" id="UP000272412"/>
    </source>
</evidence>
<feature type="transmembrane region" description="Helical" evidence="8">
    <location>
        <begin position="275"/>
        <end position="297"/>
    </location>
</feature>
<reference evidence="11 12" key="1">
    <citation type="submission" date="2018-11" db="EMBL/GenBank/DDBJ databases">
        <title>Neisseria weixii sp. nov. isolated from the rectal contents of plateau pika (Ochotona cruzoniae).</title>
        <authorList>
            <person name="Zhang G."/>
        </authorList>
    </citation>
    <scope>NUCLEOTIDE SEQUENCE [LARGE SCALE GENOMIC DNA]</scope>
    <source>
        <strain evidence="11 12">10009</strain>
    </source>
</reference>
<evidence type="ECO:0000313" key="11">
    <source>
        <dbReference type="EMBL" id="RPD85992.1"/>
    </source>
</evidence>
<dbReference type="GO" id="GO:0042953">
    <property type="term" value="P:lipoprotein transport"/>
    <property type="evidence" value="ECO:0007669"/>
    <property type="project" value="InterPro"/>
</dbReference>
<sequence>MTSLESWIGLCYLRAKKRNGFMSFITMISIAGIALGVTALIVVLSVMNGFQKEIRGQLLNVAPHAEIGYFDNGNGAEWQDLRRYIKDKKEVLASAPYVSDQALLANSGEVRGVQIRGILPSEEKNVVDYGKDMPVGSFDDLKPGSFDIILGEGLAQALGAEPGGKVTVITPEGNVTPAGVVPRLKQFNVVGIVKTGVYELDNSLAMTHIQDAQVLYRLGDGVGGLRLKLADPQNAPDFIANLIPAAEQQDVWVRDWTFSNRSYFEAVELEKRMMFIILMLIIAVAAFNLVSSLVMAVTEKQADIAILRTLGLSPAGVMKIFMVQGAFAGFFGTLIGVVCGVLLGWNVGKIVAFFEKLFGVHLINSQIYFIDYLPSEVNMKDVAVIACISLALAFIATLYPSWRAAKTQPAEALRYE</sequence>
<evidence type="ECO:0000256" key="2">
    <source>
        <dbReference type="ARBA" id="ARBA00005236"/>
    </source>
</evidence>
<comment type="caution">
    <text evidence="11">The sequence shown here is derived from an EMBL/GenBank/DDBJ whole genome shotgun (WGS) entry which is preliminary data.</text>
</comment>
<evidence type="ECO:0000256" key="3">
    <source>
        <dbReference type="ARBA" id="ARBA00022448"/>
    </source>
</evidence>
<proteinExistence type="inferred from homology"/>
<keyword evidence="11" id="KW-0449">Lipoprotein</keyword>
<dbReference type="InterPro" id="IPR011925">
    <property type="entry name" value="LolCE_TM"/>
</dbReference>
<dbReference type="RefSeq" id="WP_123804524.1">
    <property type="nucleotide sequence ID" value="NZ_RPFL01000023.1"/>
</dbReference>
<organism evidence="11 12">
    <name type="scientific">Neisseria weixii</name>
    <dbReference type="NCBI Taxonomy" id="1853276"/>
    <lineage>
        <taxon>Bacteria</taxon>
        <taxon>Pseudomonadati</taxon>
        <taxon>Pseudomonadota</taxon>
        <taxon>Betaproteobacteria</taxon>
        <taxon>Neisseriales</taxon>
        <taxon>Neisseriaceae</taxon>
        <taxon>Neisseria</taxon>
    </lineage>
</organism>
<keyword evidence="4" id="KW-1003">Cell membrane</keyword>
<dbReference type="InterPro" id="IPR025857">
    <property type="entry name" value="MacB_PCD"/>
</dbReference>
<feature type="transmembrane region" description="Helical" evidence="8">
    <location>
        <begin position="317"/>
        <end position="343"/>
    </location>
</feature>
<dbReference type="OrthoDB" id="9808461at2"/>
<dbReference type="NCBIfam" id="TIGR02212">
    <property type="entry name" value="lolCE"/>
    <property type="match status" value="1"/>
</dbReference>
<dbReference type="EMBL" id="RPFL01000023">
    <property type="protein sequence ID" value="RPD85992.1"/>
    <property type="molecule type" value="Genomic_DNA"/>
</dbReference>
<evidence type="ECO:0000256" key="4">
    <source>
        <dbReference type="ARBA" id="ARBA00022475"/>
    </source>
</evidence>
<keyword evidence="7 8" id="KW-0472">Membrane</keyword>
<evidence type="ECO:0000256" key="5">
    <source>
        <dbReference type="ARBA" id="ARBA00022692"/>
    </source>
</evidence>
<evidence type="ECO:0000256" key="1">
    <source>
        <dbReference type="ARBA" id="ARBA00004651"/>
    </source>
</evidence>
<keyword evidence="6 8" id="KW-1133">Transmembrane helix</keyword>
<evidence type="ECO:0000256" key="6">
    <source>
        <dbReference type="ARBA" id="ARBA00022989"/>
    </source>
</evidence>
<accession>A0A3N4MQ74</accession>
<feature type="domain" description="MacB-like periplasmic core" evidence="10">
    <location>
        <begin position="26"/>
        <end position="241"/>
    </location>
</feature>
<keyword evidence="5 8" id="KW-0812">Transmembrane</keyword>
<dbReference type="Pfam" id="PF12704">
    <property type="entry name" value="MacB_PCD"/>
    <property type="match status" value="1"/>
</dbReference>
<comment type="subcellular location">
    <subcellularLocation>
        <location evidence="1">Cell membrane</location>
        <topology evidence="1">Multi-pass membrane protein</topology>
    </subcellularLocation>
</comment>
<evidence type="ECO:0000259" key="9">
    <source>
        <dbReference type="Pfam" id="PF02687"/>
    </source>
</evidence>
<dbReference type="InterPro" id="IPR003838">
    <property type="entry name" value="ABC3_permease_C"/>
</dbReference>
<keyword evidence="12" id="KW-1185">Reference proteome</keyword>
<dbReference type="Proteomes" id="UP000272412">
    <property type="component" value="Unassembled WGS sequence"/>
</dbReference>
<name>A0A3N4MQ74_9NEIS</name>
<evidence type="ECO:0000256" key="7">
    <source>
        <dbReference type="ARBA" id="ARBA00023136"/>
    </source>
</evidence>
<dbReference type="PANTHER" id="PTHR30489">
    <property type="entry name" value="LIPOPROTEIN-RELEASING SYSTEM TRANSMEMBRANE PROTEIN LOLE"/>
    <property type="match status" value="1"/>
</dbReference>
<keyword evidence="3" id="KW-0813">Transport</keyword>
<comment type="similarity">
    <text evidence="2">Belongs to the ABC-4 integral membrane protein family. LolC/E subfamily.</text>
</comment>
<dbReference type="GO" id="GO:0098797">
    <property type="term" value="C:plasma membrane protein complex"/>
    <property type="evidence" value="ECO:0007669"/>
    <property type="project" value="TreeGrafter"/>
</dbReference>
<feature type="transmembrane region" description="Helical" evidence="8">
    <location>
        <begin position="382"/>
        <end position="399"/>
    </location>
</feature>